<name>E6K0G6_PARDN</name>
<keyword evidence="3" id="KW-1185">Reference proteome</keyword>
<sequence length="193" mass="21135">MSVKNGVHRFVGGFVAVAASVCLLAGCGSAQPAPASSKKSSVSSVPAIPAEYDWHGFDARKSGAGVHPEITSPDEACRKVAPEAVYWITAKDGPERYRQLFKRFYLRLGKSAGSTPWYVGGPSSDFTHTLQPPYQGKTNQKFDNEHATCVVYIVQNDFVELTLSKLKSGGWTVSRFYWPKEYYKGGSNQNMEG</sequence>
<organism evidence="2 3">
    <name type="scientific">Parascardovia denticolens DSM 10105 = JCM 12538</name>
    <dbReference type="NCBI Taxonomy" id="864564"/>
    <lineage>
        <taxon>Bacteria</taxon>
        <taxon>Bacillati</taxon>
        <taxon>Actinomycetota</taxon>
        <taxon>Actinomycetes</taxon>
        <taxon>Bifidobacteriales</taxon>
        <taxon>Bifidobacteriaceae</taxon>
        <taxon>Parascardovia</taxon>
    </lineage>
</organism>
<comment type="caution">
    <text evidence="2">The sequence shown here is derived from an EMBL/GenBank/DDBJ whole genome shotgun (WGS) entry which is preliminary data.</text>
</comment>
<dbReference type="RefSeq" id="WP_006288733.1">
    <property type="nucleotide sequence ID" value="NZ_AP012333.1"/>
</dbReference>
<evidence type="ECO:0000313" key="3">
    <source>
        <dbReference type="Proteomes" id="UP000004946"/>
    </source>
</evidence>
<evidence type="ECO:0000313" key="2">
    <source>
        <dbReference type="EMBL" id="EFT83304.1"/>
    </source>
</evidence>
<gene>
    <name evidence="2" type="ORF">HMPREF0620_0309</name>
</gene>
<dbReference type="Proteomes" id="UP000004946">
    <property type="component" value="Chromosome"/>
</dbReference>
<protein>
    <recommendedName>
        <fullName evidence="4">Tat pathway signal sequence domain protein</fullName>
    </recommendedName>
</protein>
<dbReference type="AlphaFoldDB" id="E6K0G6"/>
<evidence type="ECO:0000256" key="1">
    <source>
        <dbReference type="SAM" id="SignalP"/>
    </source>
</evidence>
<dbReference type="HOGENOM" id="CLU_121416_0_0_11"/>
<reference evidence="2 3" key="1">
    <citation type="submission" date="2010-12" db="EMBL/GenBank/DDBJ databases">
        <authorList>
            <person name="Muzny D."/>
            <person name="Qin X."/>
            <person name="Buhay C."/>
            <person name="Dugan-Rocha S."/>
            <person name="Ding Y."/>
            <person name="Chen G."/>
            <person name="Hawes A."/>
            <person name="Holder M."/>
            <person name="Jhangiani S."/>
            <person name="Johnson A."/>
            <person name="Khan Z."/>
            <person name="Li Z."/>
            <person name="Liu W."/>
            <person name="Liu X."/>
            <person name="Perez L."/>
            <person name="Shen H."/>
            <person name="Wang Q."/>
            <person name="Watt J."/>
            <person name="Xi L."/>
            <person name="Xin Y."/>
            <person name="Zhou J."/>
            <person name="Deng J."/>
            <person name="Jiang H."/>
            <person name="Liu Y."/>
            <person name="Qu J."/>
            <person name="Song X.-Z."/>
            <person name="Zhang L."/>
            <person name="Villasana D."/>
            <person name="Johnson A."/>
            <person name="Liu J."/>
            <person name="Liyanage D."/>
            <person name="Lorensuhewa L."/>
            <person name="Robinson T."/>
            <person name="Song A."/>
            <person name="Song B.-B."/>
            <person name="Dinh H."/>
            <person name="Thornton R."/>
            <person name="Coyle M."/>
            <person name="Francisco L."/>
            <person name="Jackson L."/>
            <person name="Javaid M."/>
            <person name="Korchina V."/>
            <person name="Kovar C."/>
            <person name="Mata R."/>
            <person name="Mathew T."/>
            <person name="Ngo R."/>
            <person name="Nguyen L."/>
            <person name="Nguyen N."/>
            <person name="Okwuonu G."/>
            <person name="Ongeri F."/>
            <person name="Pham C."/>
            <person name="Simmons D."/>
            <person name="Wilczek-Boney K."/>
            <person name="Hale W."/>
            <person name="Jakkamsetti A."/>
            <person name="Pham P."/>
            <person name="Ruth R."/>
            <person name="San Lucas F."/>
            <person name="Warren J."/>
            <person name="Zhang J."/>
            <person name="Zhao Z."/>
            <person name="Zhou C."/>
            <person name="Zhu D."/>
            <person name="Lee S."/>
            <person name="Bess C."/>
            <person name="Blankenburg K."/>
            <person name="Forbes L."/>
            <person name="Fu Q."/>
            <person name="Gubbala S."/>
            <person name="Hirani K."/>
            <person name="Jayaseelan J.C."/>
            <person name="Lara F."/>
            <person name="Munidasa M."/>
            <person name="Palculict T."/>
            <person name="Patil S."/>
            <person name="Pu L.-L."/>
            <person name="Saada N."/>
            <person name="Tang L."/>
            <person name="Weissenberger G."/>
            <person name="Zhu Y."/>
            <person name="Hemphill L."/>
            <person name="Shang Y."/>
            <person name="Youmans B."/>
            <person name="Ayvaz T."/>
            <person name="Ross M."/>
            <person name="Santibanez J."/>
            <person name="Aqrawi P."/>
            <person name="Gross S."/>
            <person name="Joshi V."/>
            <person name="Fowler G."/>
            <person name="Nazareth L."/>
            <person name="Reid J."/>
            <person name="Worley K."/>
            <person name="Petrosino J."/>
            <person name="Highlander S."/>
            <person name="Gibbs R."/>
        </authorList>
    </citation>
    <scope>NUCLEOTIDE SEQUENCE [LARGE SCALE GENOMIC DNA]</scope>
    <source>
        <strain evidence="2 3">DSM 10105</strain>
    </source>
</reference>
<dbReference type="PATRIC" id="fig|864564.6.peg.1404"/>
<feature type="chain" id="PRO_5038957494" description="Tat pathway signal sequence domain protein" evidence="1">
    <location>
        <begin position="31"/>
        <end position="193"/>
    </location>
</feature>
<dbReference type="PROSITE" id="PS51257">
    <property type="entry name" value="PROKAR_LIPOPROTEIN"/>
    <property type="match status" value="1"/>
</dbReference>
<dbReference type="EMBL" id="AEON01000001">
    <property type="protein sequence ID" value="EFT83304.1"/>
    <property type="molecule type" value="Genomic_DNA"/>
</dbReference>
<evidence type="ECO:0008006" key="4">
    <source>
        <dbReference type="Google" id="ProtNLM"/>
    </source>
</evidence>
<keyword evidence="1" id="KW-0732">Signal</keyword>
<accession>E6K0G6</accession>
<proteinExistence type="predicted"/>
<dbReference type="KEGG" id="pdo:PSDT_1277"/>
<feature type="signal peptide" evidence="1">
    <location>
        <begin position="1"/>
        <end position="30"/>
    </location>
</feature>